<evidence type="ECO:0000259" key="1">
    <source>
        <dbReference type="Pfam" id="PF22908"/>
    </source>
</evidence>
<dbReference type="Proteomes" id="UP000636709">
    <property type="component" value="Unassembled WGS sequence"/>
</dbReference>
<dbReference type="Pfam" id="PF22908">
    <property type="entry name" value="PHD_NSD"/>
    <property type="match status" value="1"/>
</dbReference>
<name>A0A835KPD8_9POAL</name>
<dbReference type="PANTHER" id="PTHR46235:SF3">
    <property type="entry name" value="PHD FINGER-CONTAINING PROTEIN DDB_G0268158"/>
    <property type="match status" value="1"/>
</dbReference>
<protein>
    <recommendedName>
        <fullName evidence="1">Histone-lysine N-methyltransferase NSD-like PHD zinc finger domain-containing protein</fullName>
    </recommendedName>
</protein>
<evidence type="ECO:0000313" key="3">
    <source>
        <dbReference type="Proteomes" id="UP000636709"/>
    </source>
</evidence>
<dbReference type="AlphaFoldDB" id="A0A835KPD8"/>
<dbReference type="InterPro" id="IPR055198">
    <property type="entry name" value="NSD_PHD"/>
</dbReference>
<dbReference type="EMBL" id="JACEFO010000521">
    <property type="protein sequence ID" value="KAF8766034.1"/>
    <property type="molecule type" value="Genomic_DNA"/>
</dbReference>
<proteinExistence type="predicted"/>
<evidence type="ECO:0000313" key="2">
    <source>
        <dbReference type="EMBL" id="KAF8766034.1"/>
    </source>
</evidence>
<feature type="domain" description="Histone-lysine N-methyltransferase NSD-like PHD zinc finger" evidence="1">
    <location>
        <begin position="95"/>
        <end position="158"/>
    </location>
</feature>
<accession>A0A835KPD8</accession>
<reference evidence="2" key="1">
    <citation type="submission" date="2020-07" db="EMBL/GenBank/DDBJ databases">
        <title>Genome sequence and genetic diversity analysis of an under-domesticated orphan crop, white fonio (Digitaria exilis).</title>
        <authorList>
            <person name="Bennetzen J.L."/>
            <person name="Chen S."/>
            <person name="Ma X."/>
            <person name="Wang X."/>
            <person name="Yssel A.E.J."/>
            <person name="Chaluvadi S.R."/>
            <person name="Johnson M."/>
            <person name="Gangashetty P."/>
            <person name="Hamidou F."/>
            <person name="Sanogo M.D."/>
            <person name="Zwaenepoel A."/>
            <person name="Wallace J."/>
            <person name="Van De Peer Y."/>
            <person name="Van Deynze A."/>
        </authorList>
    </citation>
    <scope>NUCLEOTIDE SEQUENCE</scope>
    <source>
        <tissue evidence="2">Leaves</tissue>
    </source>
</reference>
<comment type="caution">
    <text evidence="2">The sequence shown here is derived from an EMBL/GenBank/DDBJ whole genome shotgun (WGS) entry which is preliminary data.</text>
</comment>
<gene>
    <name evidence="2" type="ORF">HU200_007877</name>
</gene>
<dbReference type="OrthoDB" id="642130at2759"/>
<organism evidence="2 3">
    <name type="scientific">Digitaria exilis</name>
    <dbReference type="NCBI Taxonomy" id="1010633"/>
    <lineage>
        <taxon>Eukaryota</taxon>
        <taxon>Viridiplantae</taxon>
        <taxon>Streptophyta</taxon>
        <taxon>Embryophyta</taxon>
        <taxon>Tracheophyta</taxon>
        <taxon>Spermatophyta</taxon>
        <taxon>Magnoliopsida</taxon>
        <taxon>Liliopsida</taxon>
        <taxon>Poales</taxon>
        <taxon>Poaceae</taxon>
        <taxon>PACMAD clade</taxon>
        <taxon>Panicoideae</taxon>
        <taxon>Panicodae</taxon>
        <taxon>Paniceae</taxon>
        <taxon>Anthephorinae</taxon>
        <taxon>Digitaria</taxon>
    </lineage>
</organism>
<dbReference type="PANTHER" id="PTHR46235">
    <property type="entry name" value="PHD FINGER-CONTAINING PROTEIN DDB_G0268158"/>
    <property type="match status" value="1"/>
</dbReference>
<dbReference type="Gene3D" id="3.30.40.10">
    <property type="entry name" value="Zinc/RING finger domain, C3HC4 (zinc finger)"/>
    <property type="match status" value="2"/>
</dbReference>
<dbReference type="InterPro" id="IPR013083">
    <property type="entry name" value="Znf_RING/FYVE/PHD"/>
</dbReference>
<keyword evidence="3" id="KW-1185">Reference proteome</keyword>
<sequence length="172" mass="18802">MEGGGGDSPNGEVINPVWYGGGVEGFYNREVELNDVVCALCGDGGELLCCEGPCLRSYHTTRTTGHPSGCRSLGFTTAQVQAMRHFLCWSCTNRQHRCGVCGARGFSSEPNAQVFRCDHDTCGRFYHPVCISTQLHPGDPAEAARCRVRIAAGRPFWCRGPHRPRALVFHDS</sequence>